<name>A0A834TCS7_9FABA</name>
<protein>
    <submittedName>
        <fullName evidence="1">Uncharacterized protein</fullName>
    </submittedName>
</protein>
<evidence type="ECO:0000313" key="1">
    <source>
        <dbReference type="EMBL" id="KAF7818979.1"/>
    </source>
</evidence>
<keyword evidence="2" id="KW-1185">Reference proteome</keyword>
<proteinExistence type="predicted"/>
<dbReference type="Proteomes" id="UP000634136">
    <property type="component" value="Unassembled WGS sequence"/>
</dbReference>
<sequence length="101" mass="10659">MTPRLACTTCKANEVPGHPLLPLPNGIRWKCCPLTSTLCLFPPPSSLLMNLSGLNSSGFSQWFGSLPMAHTFTNNCVLAGISCPLTLQLSDDSLTISGPVG</sequence>
<gene>
    <name evidence="1" type="ORF">G2W53_024434</name>
</gene>
<evidence type="ECO:0000313" key="2">
    <source>
        <dbReference type="Proteomes" id="UP000634136"/>
    </source>
</evidence>
<dbReference type="AlphaFoldDB" id="A0A834TCS7"/>
<dbReference type="EMBL" id="JAAIUW010000008">
    <property type="protein sequence ID" value="KAF7818979.1"/>
    <property type="molecule type" value="Genomic_DNA"/>
</dbReference>
<accession>A0A834TCS7</accession>
<organism evidence="1 2">
    <name type="scientific">Senna tora</name>
    <dbReference type="NCBI Taxonomy" id="362788"/>
    <lineage>
        <taxon>Eukaryota</taxon>
        <taxon>Viridiplantae</taxon>
        <taxon>Streptophyta</taxon>
        <taxon>Embryophyta</taxon>
        <taxon>Tracheophyta</taxon>
        <taxon>Spermatophyta</taxon>
        <taxon>Magnoliopsida</taxon>
        <taxon>eudicotyledons</taxon>
        <taxon>Gunneridae</taxon>
        <taxon>Pentapetalae</taxon>
        <taxon>rosids</taxon>
        <taxon>fabids</taxon>
        <taxon>Fabales</taxon>
        <taxon>Fabaceae</taxon>
        <taxon>Caesalpinioideae</taxon>
        <taxon>Cassia clade</taxon>
        <taxon>Senna</taxon>
    </lineage>
</organism>
<reference evidence="1" key="1">
    <citation type="submission" date="2020-09" db="EMBL/GenBank/DDBJ databases">
        <title>Genome-Enabled Discovery of Anthraquinone Biosynthesis in Senna tora.</title>
        <authorList>
            <person name="Kang S.-H."/>
            <person name="Pandey R.P."/>
            <person name="Lee C.-M."/>
            <person name="Sim J.-S."/>
            <person name="Jeong J.-T."/>
            <person name="Choi B.-S."/>
            <person name="Jung M."/>
            <person name="Ginzburg D."/>
            <person name="Zhao K."/>
            <person name="Won S.Y."/>
            <person name="Oh T.-J."/>
            <person name="Yu Y."/>
            <person name="Kim N.-H."/>
            <person name="Lee O.R."/>
            <person name="Lee T.-H."/>
            <person name="Bashyal P."/>
            <person name="Kim T.-S."/>
            <person name="Lee W.-H."/>
            <person name="Kawkins C."/>
            <person name="Kim C.-K."/>
            <person name="Kim J.S."/>
            <person name="Ahn B.O."/>
            <person name="Rhee S.Y."/>
            <person name="Sohng J.K."/>
        </authorList>
    </citation>
    <scope>NUCLEOTIDE SEQUENCE</scope>
    <source>
        <tissue evidence="1">Leaf</tissue>
    </source>
</reference>
<comment type="caution">
    <text evidence="1">The sequence shown here is derived from an EMBL/GenBank/DDBJ whole genome shotgun (WGS) entry which is preliminary data.</text>
</comment>